<evidence type="ECO:0008006" key="6">
    <source>
        <dbReference type="Google" id="ProtNLM"/>
    </source>
</evidence>
<dbReference type="PRINTS" id="PR00322">
    <property type="entry name" value="G10"/>
</dbReference>
<feature type="region of interest" description="Disordered" evidence="4">
    <location>
        <begin position="203"/>
        <end position="247"/>
    </location>
</feature>
<dbReference type="AlphaFoldDB" id="A0A1D1ZZN0"/>
<feature type="non-terminal residue" evidence="5">
    <location>
        <position position="247"/>
    </location>
</feature>
<dbReference type="Pfam" id="PF01125">
    <property type="entry name" value="BUD31"/>
    <property type="match status" value="1"/>
</dbReference>
<comment type="subcellular location">
    <subcellularLocation>
        <location evidence="1">Nucleus</location>
    </subcellularLocation>
</comment>
<dbReference type="EMBL" id="GDKF01006222">
    <property type="protein sequence ID" value="JAT72400.1"/>
    <property type="molecule type" value="Transcribed_RNA"/>
</dbReference>
<evidence type="ECO:0000256" key="3">
    <source>
        <dbReference type="ARBA" id="ARBA00023242"/>
    </source>
</evidence>
<evidence type="ECO:0000313" key="5">
    <source>
        <dbReference type="EMBL" id="JAT72400.1"/>
    </source>
</evidence>
<organism evidence="5">
    <name type="scientific">Auxenochlorella protothecoides</name>
    <name type="common">Green microalga</name>
    <name type="synonym">Chlorella protothecoides</name>
    <dbReference type="NCBI Taxonomy" id="3075"/>
    <lineage>
        <taxon>Eukaryota</taxon>
        <taxon>Viridiplantae</taxon>
        <taxon>Chlorophyta</taxon>
        <taxon>core chlorophytes</taxon>
        <taxon>Trebouxiophyceae</taxon>
        <taxon>Chlorellales</taxon>
        <taxon>Chlorellaceae</taxon>
        <taxon>Auxenochlorella</taxon>
    </lineage>
</organism>
<feature type="non-terminal residue" evidence="5">
    <location>
        <position position="1"/>
    </location>
</feature>
<dbReference type="GO" id="GO:0005681">
    <property type="term" value="C:spliceosomal complex"/>
    <property type="evidence" value="ECO:0007669"/>
    <property type="project" value="TreeGrafter"/>
</dbReference>
<dbReference type="PANTHER" id="PTHR19411:SF0">
    <property type="entry name" value="PROTEIN BUD31 HOMOLOG"/>
    <property type="match status" value="1"/>
</dbReference>
<reference evidence="5" key="1">
    <citation type="submission" date="2015-08" db="EMBL/GenBank/DDBJ databases">
        <authorList>
            <person name="Babu N.S."/>
            <person name="Beckwith C.J."/>
            <person name="Beseler K.G."/>
            <person name="Brison A."/>
            <person name="Carone J.V."/>
            <person name="Caskin T.P."/>
            <person name="Diamond M."/>
            <person name="Durham M.E."/>
            <person name="Foxe J.M."/>
            <person name="Go M."/>
            <person name="Henderson B.A."/>
            <person name="Jones I.B."/>
            <person name="McGettigan J.A."/>
            <person name="Micheletti S.J."/>
            <person name="Nasrallah M.E."/>
            <person name="Ortiz D."/>
            <person name="Piller C.R."/>
            <person name="Privatt S.R."/>
            <person name="Schneider S.L."/>
            <person name="Sharp S."/>
            <person name="Smith T.C."/>
            <person name="Stanton J.D."/>
            <person name="Ullery H.E."/>
            <person name="Wilson R.J."/>
            <person name="Serrano M.G."/>
            <person name="Buck G."/>
            <person name="Lee V."/>
            <person name="Wang Y."/>
            <person name="Carvalho R."/>
            <person name="Voegtly L."/>
            <person name="Shi R."/>
            <person name="Duckworth R."/>
            <person name="Johnson A."/>
            <person name="Loviza R."/>
            <person name="Walstead R."/>
            <person name="Shah Z."/>
            <person name="Kiflezghi M."/>
            <person name="Wade K."/>
            <person name="Ball S.L."/>
            <person name="Bradley K.W."/>
            <person name="Asai D.J."/>
            <person name="Bowman C.A."/>
            <person name="Russell D.A."/>
            <person name="Pope W.H."/>
            <person name="Jacobs-Sera D."/>
            <person name="Hendrix R.W."/>
            <person name="Hatfull G.F."/>
        </authorList>
    </citation>
    <scope>NUCLEOTIDE SEQUENCE</scope>
</reference>
<comment type="similarity">
    <text evidence="2">Belongs to the BUD31 (G10) family.</text>
</comment>
<name>A0A1D1ZZN0_AUXPR</name>
<keyword evidence="3" id="KW-0539">Nucleus</keyword>
<evidence type="ECO:0000256" key="4">
    <source>
        <dbReference type="SAM" id="MobiDB-lite"/>
    </source>
</evidence>
<proteinExistence type="inferred from homology"/>
<dbReference type="GO" id="GO:0000398">
    <property type="term" value="P:mRNA splicing, via spliceosome"/>
    <property type="evidence" value="ECO:0007669"/>
    <property type="project" value="TreeGrafter"/>
</dbReference>
<dbReference type="PANTHER" id="PTHR19411">
    <property type="entry name" value="PROTEIN BUD31-RELATED"/>
    <property type="match status" value="1"/>
</dbReference>
<evidence type="ECO:0000256" key="2">
    <source>
        <dbReference type="ARBA" id="ARBA00005287"/>
    </source>
</evidence>
<dbReference type="InterPro" id="IPR001748">
    <property type="entry name" value="BUD31"/>
</dbReference>
<accession>A0A1D1ZZN0</accession>
<gene>
    <name evidence="5" type="ORF">g.17882</name>
</gene>
<evidence type="ECO:0000256" key="1">
    <source>
        <dbReference type="ARBA" id="ARBA00004123"/>
    </source>
</evidence>
<sequence length="247" mass="28536">VLFRHPRTFTPACLSHLPTHSQKLYEQYSSIHFAAAAAAMSLRRRLKNNRPPEGWELIQEVIEDFEQQMKEAVNDEHEGKRKNETSWKIHRIHWEKNRFIYDLMYVRKVMSRELYDWLVREKMADGPLIAKWRKPGYEILCSMLAIQKNNHNFGTTSHCRVPMKLRAFQQRITPDVQTGCICCASGDGRFGGPLWWNTPIEEDTEETAEANRAVWGQEGDQQPAPAQEGSRKRAAGGPPTGDDEDED</sequence>
<protein>
    <recommendedName>
        <fullName evidence="6">G10 protein</fullName>
    </recommendedName>
</protein>